<dbReference type="Gene3D" id="3.20.20.80">
    <property type="entry name" value="Glycosidases"/>
    <property type="match status" value="1"/>
</dbReference>
<gene>
    <name evidence="11" type="ORF">g.17594</name>
</gene>
<organism evidence="11">
    <name type="scientific">Clastoptera arizonana</name>
    <name type="common">Arizona spittle bug</name>
    <dbReference type="NCBI Taxonomy" id="38151"/>
    <lineage>
        <taxon>Eukaryota</taxon>
        <taxon>Metazoa</taxon>
        <taxon>Ecdysozoa</taxon>
        <taxon>Arthropoda</taxon>
        <taxon>Hexapoda</taxon>
        <taxon>Insecta</taxon>
        <taxon>Pterygota</taxon>
        <taxon>Neoptera</taxon>
        <taxon>Paraneoptera</taxon>
        <taxon>Hemiptera</taxon>
        <taxon>Auchenorrhyncha</taxon>
        <taxon>Cercopoidea</taxon>
        <taxon>Clastopteridae</taxon>
        <taxon>Clastoptera</taxon>
    </lineage>
</organism>
<dbReference type="InterPro" id="IPR032979">
    <property type="entry name" value="ENGase"/>
</dbReference>
<evidence type="ECO:0000256" key="7">
    <source>
        <dbReference type="ARBA" id="ARBA00034414"/>
    </source>
</evidence>
<comment type="subcellular location">
    <subcellularLocation>
        <location evidence="1">Cytoplasm</location>
        <location evidence="1">Cytosol</location>
    </subcellularLocation>
</comment>
<dbReference type="PANTHER" id="PTHR13246">
    <property type="entry name" value="ENDO BETA N-ACETYLGLUCOSAMINIDASE"/>
    <property type="match status" value="1"/>
</dbReference>
<evidence type="ECO:0000259" key="10">
    <source>
        <dbReference type="Pfam" id="PF03644"/>
    </source>
</evidence>
<protein>
    <recommendedName>
        <fullName evidence="9">Cytosolic endo-beta-N-acetylglucosaminidase</fullName>
        <ecNumber evidence="3">3.2.1.96</ecNumber>
    </recommendedName>
</protein>
<proteinExistence type="inferred from homology"/>
<dbReference type="FunFam" id="3.20.20.80:FF:000043">
    <property type="entry name" value="cytosolic endo-beta-N-acetylglucosaminidase"/>
    <property type="match status" value="1"/>
</dbReference>
<evidence type="ECO:0000256" key="9">
    <source>
        <dbReference type="ARBA" id="ARBA00072457"/>
    </source>
</evidence>
<dbReference type="AlphaFoldDB" id="A0A1B6DUG4"/>
<keyword evidence="6" id="KW-0326">Glycosidase</keyword>
<reference evidence="11" key="1">
    <citation type="submission" date="2015-12" db="EMBL/GenBank/DDBJ databases">
        <title>De novo transcriptome assembly of four potential Pierce s Disease insect vectors from Arizona vineyards.</title>
        <authorList>
            <person name="Tassone E.E."/>
        </authorList>
    </citation>
    <scope>NUCLEOTIDE SEQUENCE</scope>
</reference>
<dbReference type="EC" id="3.2.1.96" evidence="3"/>
<comment type="catalytic activity">
    <reaction evidence="7">
        <text>an N(4)-(oligosaccharide-(1-&gt;3)-[oligosaccharide-(1-&gt;6)]-beta-D-Man-(1-&gt;4)-beta-D-GlcNAc-(1-&gt;4)-alpha-D-GlcNAc)-L-asparaginyl-[protein] + H2O = an oligosaccharide-(1-&gt;3)-[oligosaccharide-(1-&gt;6)]-beta-D-Man-(1-&gt;4)-D-GlcNAc + N(4)-(N-acetyl-beta-D-glucosaminyl)-L-asparaginyl-[protein]</text>
        <dbReference type="Rhea" id="RHEA:73067"/>
        <dbReference type="Rhea" id="RHEA-COMP:12603"/>
        <dbReference type="Rhea" id="RHEA-COMP:18176"/>
        <dbReference type="ChEBI" id="CHEBI:15377"/>
        <dbReference type="ChEBI" id="CHEBI:132248"/>
        <dbReference type="ChEBI" id="CHEBI:192714"/>
        <dbReference type="ChEBI" id="CHEBI:192715"/>
        <dbReference type="EC" id="3.2.1.96"/>
    </reaction>
</comment>
<dbReference type="GO" id="GO:0005829">
    <property type="term" value="C:cytosol"/>
    <property type="evidence" value="ECO:0007669"/>
    <property type="project" value="UniProtKB-SubCell"/>
</dbReference>
<dbReference type="PANTHER" id="PTHR13246:SF1">
    <property type="entry name" value="CYTOSOLIC ENDO-BETA-N-ACETYLGLUCOSAMINIDASE"/>
    <property type="match status" value="1"/>
</dbReference>
<evidence type="ECO:0000256" key="3">
    <source>
        <dbReference type="ARBA" id="ARBA00012566"/>
    </source>
</evidence>
<evidence type="ECO:0000256" key="2">
    <source>
        <dbReference type="ARBA" id="ARBA00007849"/>
    </source>
</evidence>
<evidence type="ECO:0000256" key="4">
    <source>
        <dbReference type="ARBA" id="ARBA00022490"/>
    </source>
</evidence>
<comment type="function">
    <text evidence="8">Endoglycosidase that releases N-glycans from glycoproteins by cleaving the beta-1,4-glycosidic bond in the N,N'-diacetylchitobiose core. Involved in the processing of free oligosaccharides in the cytosol.</text>
</comment>
<name>A0A1B6DUG4_9HEMI</name>
<evidence type="ECO:0000256" key="5">
    <source>
        <dbReference type="ARBA" id="ARBA00022801"/>
    </source>
</evidence>
<accession>A0A1B6DUG4</accession>
<dbReference type="CDD" id="cd06547">
    <property type="entry name" value="GH85_ENGase"/>
    <property type="match status" value="1"/>
</dbReference>
<dbReference type="EMBL" id="GEDC01007995">
    <property type="protein sequence ID" value="JAS29303.1"/>
    <property type="molecule type" value="Transcribed_RNA"/>
</dbReference>
<evidence type="ECO:0000256" key="6">
    <source>
        <dbReference type="ARBA" id="ARBA00023295"/>
    </source>
</evidence>
<keyword evidence="4" id="KW-0963">Cytoplasm</keyword>
<comment type="similarity">
    <text evidence="2">Belongs to the glycosyl hydrolase 85 family.</text>
</comment>
<feature type="domain" description="Cytosolic endo-beta-N-acetylglucosaminidase TIM barrel" evidence="10">
    <location>
        <begin position="81"/>
        <end position="361"/>
    </location>
</feature>
<dbReference type="Gene3D" id="2.60.120.260">
    <property type="entry name" value="Galactose-binding domain-like"/>
    <property type="match status" value="1"/>
</dbReference>
<evidence type="ECO:0000256" key="1">
    <source>
        <dbReference type="ARBA" id="ARBA00004514"/>
    </source>
</evidence>
<dbReference type="InterPro" id="IPR005201">
    <property type="entry name" value="TIM_ENGase"/>
</dbReference>
<keyword evidence="5" id="KW-0378">Hydrolase</keyword>
<evidence type="ECO:0000313" key="11">
    <source>
        <dbReference type="EMBL" id="JAS29303.1"/>
    </source>
</evidence>
<dbReference type="Pfam" id="PF03644">
    <property type="entry name" value="Glyco_hydro_85"/>
    <property type="match status" value="1"/>
</dbReference>
<evidence type="ECO:0000256" key="8">
    <source>
        <dbReference type="ARBA" id="ARBA00054935"/>
    </source>
</evidence>
<dbReference type="GO" id="GO:0033925">
    <property type="term" value="F:mannosyl-glycoprotein endo-beta-N-acetylglucosaminidase activity"/>
    <property type="evidence" value="ECO:0007669"/>
    <property type="project" value="UniProtKB-EC"/>
</dbReference>
<sequence length="575" mass="66402">MEKNKTCFPLGSYEDVLDWKCNDVCWAEKVIQIKARTSYCHKSYGCLKSYNPVNNKLVPFEKMKRNLVPKTLVCHDMKGGYLDDRFVDDTEVTNPYRFFHWSSIDVFVYFSHHLVTIPPIGWINSGHLHGVKVLGTFITESESGREICERILESKQQTRVFSKKLAEICYHYGFDGYLINIENKINERSMNDLVGLVKMLKQDLKNLCGKRETLVIWYDSVIIPSGELKWQNKLNQHNKAFFDVCDGIYLNYSWSEDDLIESLECAGPRKKDVFVGVDVFGRNCFGGGGFNTDIALEVIRSFGFSSAIFAPGWTHELQTEGFKEDFLNREYVFWRKLWQNLYVYGHSTLPFRTTFCQGFGDYRFKEGNVCAEVPWFNLSKQNIQPSCVSCIHNTKTRSLSNDPMCISLCTDKAYEGGSCIKLSSCNLGASFYRLLACDLSGPNGDNVFYITIAYQFLQDGKFNLIFLTEEKEVIEKKDILKCAKSEVDITKDNLTVSVISFRQKGIIDFEEMSKKNVDHLNGWRKRTYKLKHEEDMSIREICFKSSDNCVFLLGMMDIYSGRLKQNTYEYLHSLS</sequence>